<comment type="caution">
    <text evidence="1">The sequence shown here is derived from an EMBL/GenBank/DDBJ whole genome shotgun (WGS) entry which is preliminary data.</text>
</comment>
<keyword evidence="2" id="KW-1185">Reference proteome</keyword>
<dbReference type="AlphaFoldDB" id="A0A918HRT9"/>
<accession>A0A918HRT9</accession>
<reference evidence="1" key="1">
    <citation type="journal article" date="2014" name="Int. J. Syst. Evol. Microbiol.">
        <title>Complete genome sequence of Corynebacterium casei LMG S-19264T (=DSM 44701T), isolated from a smear-ripened cheese.</title>
        <authorList>
            <consortium name="US DOE Joint Genome Institute (JGI-PGF)"/>
            <person name="Walter F."/>
            <person name="Albersmeier A."/>
            <person name="Kalinowski J."/>
            <person name="Ruckert C."/>
        </authorList>
    </citation>
    <scope>NUCLEOTIDE SEQUENCE</scope>
    <source>
        <strain evidence="1">JCM 4125</strain>
    </source>
</reference>
<evidence type="ECO:0000313" key="1">
    <source>
        <dbReference type="EMBL" id="GGT91735.1"/>
    </source>
</evidence>
<name>A0A918HRT9_9ACTN</name>
<dbReference type="Proteomes" id="UP000646776">
    <property type="component" value="Unassembled WGS sequence"/>
</dbReference>
<dbReference type="RefSeq" id="WP_189717732.1">
    <property type="nucleotide sequence ID" value="NZ_BMSA01000039.1"/>
</dbReference>
<protein>
    <recommendedName>
        <fullName evidence="3">Restriction endonuclease</fullName>
    </recommendedName>
</protein>
<proteinExistence type="predicted"/>
<dbReference type="EMBL" id="BMSA01000039">
    <property type="protein sequence ID" value="GGT91735.1"/>
    <property type="molecule type" value="Genomic_DNA"/>
</dbReference>
<evidence type="ECO:0000313" key="2">
    <source>
        <dbReference type="Proteomes" id="UP000646776"/>
    </source>
</evidence>
<reference evidence="1" key="2">
    <citation type="submission" date="2020-09" db="EMBL/GenBank/DDBJ databases">
        <authorList>
            <person name="Sun Q."/>
            <person name="Ohkuma M."/>
        </authorList>
    </citation>
    <scope>NUCLEOTIDE SEQUENCE</scope>
    <source>
        <strain evidence="1">JCM 4125</strain>
    </source>
</reference>
<evidence type="ECO:0008006" key="3">
    <source>
        <dbReference type="Google" id="ProtNLM"/>
    </source>
</evidence>
<organism evidence="1 2">
    <name type="scientific">Streptomyces phaeofaciens</name>
    <dbReference type="NCBI Taxonomy" id="68254"/>
    <lineage>
        <taxon>Bacteria</taxon>
        <taxon>Bacillati</taxon>
        <taxon>Actinomycetota</taxon>
        <taxon>Actinomycetes</taxon>
        <taxon>Kitasatosporales</taxon>
        <taxon>Streptomycetaceae</taxon>
        <taxon>Streptomyces</taxon>
    </lineage>
</organism>
<sequence length="297" mass="33003">MTSASDLIRPTTRRQLLETAKSLKKATIEACWQDGGFLPVTLDNPPSSERAAMFASYSAGVDWSDEQHVERALGVFEALLREKKADDDRYPHAKVNWRKGVQQALEQDGYQLTERLQIARFGGWRPEHATSDAESYQLAVRLLVGARNQMERLPTLVASLHEERLRDILLVSLNAFFEGESTGETLNGKGKADILLRIGDRNVMIGECKIWGGSIAFGQAINQLLGNLGAYDTQTVIPLFIREKDPEGMTQRAVDAVKEHPAYSSTGSMDVVNRKYEFVLDHGGREVTLTVVPFALA</sequence>
<gene>
    <name evidence="1" type="ORF">GCM10010226_82190</name>
</gene>